<evidence type="ECO:0000256" key="1">
    <source>
        <dbReference type="ARBA" id="ARBA00022612"/>
    </source>
</evidence>
<dbReference type="InterPro" id="IPR035421">
    <property type="entry name" value="Terminase_6C"/>
</dbReference>
<dbReference type="Gene3D" id="3.40.50.300">
    <property type="entry name" value="P-loop containing nucleotide triphosphate hydrolases"/>
    <property type="match status" value="1"/>
</dbReference>
<reference evidence="3 4" key="1">
    <citation type="submission" date="2018-06" db="EMBL/GenBank/DDBJ databases">
        <authorList>
            <consortium name="Pathogen Informatics"/>
            <person name="Doyle S."/>
        </authorList>
    </citation>
    <scope>NUCLEOTIDE SEQUENCE [LARGE SCALE GENOMIC DNA]</scope>
    <source>
        <strain evidence="3 4">NCTC11468</strain>
    </source>
</reference>
<gene>
    <name evidence="3" type="ORF">NCTC11468_02595</name>
</gene>
<name>A0A2X5SK41_9GAMM</name>
<proteinExistence type="predicted"/>
<sequence length="422" mass="47306">MSGRIIRTTLTPPQGKFFNLQCKYPAFVGGFGTGKTETMAVSAFRDASHSSDALIAMYEPTYDLIRLILAPRMEDKLSEYGVRYKYNKSENIIYTASPGIGDFVLRTLDNPARIVGYESYRSHIDEIDTLKEQHATDVWIKVIARNRQRPNGLPDPFNRVSVYTTPEGFRFVYKTWKRNPKPGYEMVQASTYSNPFLPPDYADTLRSSYPAQLIEAYLNGDFVNLTSGTVYHCYDRKLNGSSEVVSGNEPIHVGMDFNVGKMSAIVHVLRGELPHAVDEITSGYDTPDVIKTLQNRFPANRVHVYPDASGNSRKSVNASETDLSLLRTAGFTVHVNGTNPSVKDRVNSVNAMLLNAEGDRRYRINADRCPVYAESLEQQIWSPSGEPDKTAGFDHTNDAGGYFIVKRFPIIKPTGKVTQLRM</sequence>
<accession>A0A2X5SK41</accession>
<dbReference type="Gene3D" id="3.30.420.280">
    <property type="match status" value="1"/>
</dbReference>
<evidence type="ECO:0000259" key="2">
    <source>
        <dbReference type="Pfam" id="PF17289"/>
    </source>
</evidence>
<dbReference type="KEGG" id="tpty:NCTC11468_02595"/>
<dbReference type="EMBL" id="LS483499">
    <property type="protein sequence ID" value="SQK75744.1"/>
    <property type="molecule type" value="Genomic_DNA"/>
</dbReference>
<dbReference type="Proteomes" id="UP000248758">
    <property type="component" value="Chromosome 1"/>
</dbReference>
<dbReference type="InterPro" id="IPR027417">
    <property type="entry name" value="P-loop_NTPase"/>
</dbReference>
<dbReference type="Pfam" id="PF17289">
    <property type="entry name" value="Terminase_6C"/>
    <property type="match status" value="1"/>
</dbReference>
<protein>
    <submittedName>
        <fullName evidence="3">Phage terminase, large subunit, PBSX family</fullName>
    </submittedName>
</protein>
<evidence type="ECO:0000313" key="4">
    <source>
        <dbReference type="Proteomes" id="UP000248758"/>
    </source>
</evidence>
<dbReference type="AlphaFoldDB" id="A0A2X5SK41"/>
<feature type="domain" description="Terminase large subunit gp17-like C-terminal" evidence="2">
    <location>
        <begin position="253"/>
        <end position="406"/>
    </location>
</feature>
<evidence type="ECO:0000313" key="3">
    <source>
        <dbReference type="EMBL" id="SQK75744.1"/>
    </source>
</evidence>
<keyword evidence="1" id="KW-1188">Viral release from host cell</keyword>
<dbReference type="Pfam" id="PF03237">
    <property type="entry name" value="Terminase_6N"/>
    <property type="match status" value="1"/>
</dbReference>
<organism evidence="3 4">
    <name type="scientific">Tatumella ptyseos</name>
    <dbReference type="NCBI Taxonomy" id="82987"/>
    <lineage>
        <taxon>Bacteria</taxon>
        <taxon>Pseudomonadati</taxon>
        <taxon>Pseudomonadota</taxon>
        <taxon>Gammaproteobacteria</taxon>
        <taxon>Enterobacterales</taxon>
        <taxon>Erwiniaceae</taxon>
        <taxon>Tatumella</taxon>
    </lineage>
</organism>